<proteinExistence type="predicted"/>
<feature type="transmembrane region" description="Helical" evidence="1">
    <location>
        <begin position="187"/>
        <end position="208"/>
    </location>
</feature>
<reference evidence="2" key="1">
    <citation type="submission" date="2019-12" db="EMBL/GenBank/DDBJ databases">
        <title>Whole-genome sequence of Halomicrobium mukohataei pws1.</title>
        <authorList>
            <person name="Verma D.K."/>
            <person name="Gopal K."/>
            <person name="Prasad E.S."/>
        </authorList>
    </citation>
    <scope>NUCLEOTIDE SEQUENCE</scope>
    <source>
        <strain evidence="2">Pws1</strain>
    </source>
</reference>
<accession>A0A847UDV9</accession>
<feature type="transmembrane region" description="Helical" evidence="1">
    <location>
        <begin position="125"/>
        <end position="144"/>
    </location>
</feature>
<feature type="transmembrane region" description="Helical" evidence="1">
    <location>
        <begin position="30"/>
        <end position="50"/>
    </location>
</feature>
<evidence type="ECO:0000313" key="2">
    <source>
        <dbReference type="EMBL" id="NLV11675.1"/>
    </source>
</evidence>
<keyword evidence="1" id="KW-0812">Transmembrane</keyword>
<organism evidence="2 3">
    <name type="scientific">Halomicrobium mukohataei</name>
    <dbReference type="NCBI Taxonomy" id="57705"/>
    <lineage>
        <taxon>Archaea</taxon>
        <taxon>Methanobacteriati</taxon>
        <taxon>Methanobacteriota</taxon>
        <taxon>Stenosarchaea group</taxon>
        <taxon>Halobacteria</taxon>
        <taxon>Halobacteriales</taxon>
        <taxon>Haloarculaceae</taxon>
        <taxon>Halomicrobium</taxon>
    </lineage>
</organism>
<feature type="transmembrane region" description="Helical" evidence="1">
    <location>
        <begin position="229"/>
        <end position="247"/>
    </location>
</feature>
<feature type="transmembrane region" description="Helical" evidence="1">
    <location>
        <begin position="100"/>
        <end position="119"/>
    </location>
</feature>
<dbReference type="OrthoDB" id="241550at2157"/>
<feature type="transmembrane region" description="Helical" evidence="1">
    <location>
        <begin position="267"/>
        <end position="286"/>
    </location>
</feature>
<comment type="caution">
    <text evidence="2">The sequence shown here is derived from an EMBL/GenBank/DDBJ whole genome shotgun (WGS) entry which is preliminary data.</text>
</comment>
<keyword evidence="1" id="KW-1133">Transmembrane helix</keyword>
<keyword evidence="1" id="KW-0472">Membrane</keyword>
<name>A0A847UDV9_9EURY</name>
<dbReference type="Proteomes" id="UP000608662">
    <property type="component" value="Unassembled WGS sequence"/>
</dbReference>
<evidence type="ECO:0000313" key="3">
    <source>
        <dbReference type="Proteomes" id="UP000608662"/>
    </source>
</evidence>
<evidence type="ECO:0008006" key="4">
    <source>
        <dbReference type="Google" id="ProtNLM"/>
    </source>
</evidence>
<dbReference type="EMBL" id="WOYG01000002">
    <property type="protein sequence ID" value="NLV11675.1"/>
    <property type="molecule type" value="Genomic_DNA"/>
</dbReference>
<protein>
    <recommendedName>
        <fullName evidence="4">Copper resistance protein D domain-containing protein</fullName>
    </recommendedName>
</protein>
<feature type="transmembrane region" description="Helical" evidence="1">
    <location>
        <begin position="56"/>
        <end position="79"/>
    </location>
</feature>
<sequence>MGGMEASENERDGPTVLGKAVPMRTLRPRLVLGLLLGGSFAGVWLTHAGGPFWVRILFWLLVVTAGLLGGGLYWRLVIFDESGFEECGDRRHVRRRWRRLEAVAVVGSALAGTTAVVTGTAGPSFGARVLGVGLVAGLLPWFGVRYAGADSALTGPLRSVLLGTVLISLGSFAWIETNTTVLDWAIRAGHLGAVSLWIGGAGWHNFVVLPTVRSRPDAGDALRSQARAFRRHLPVVIALVVLTGLYQTDRLLGLAPSAVLGSRLGHLVGLKLLVLTTLTAMVAATYRRTG</sequence>
<evidence type="ECO:0000256" key="1">
    <source>
        <dbReference type="SAM" id="Phobius"/>
    </source>
</evidence>
<feature type="transmembrane region" description="Helical" evidence="1">
    <location>
        <begin position="156"/>
        <end position="175"/>
    </location>
</feature>
<dbReference type="AlphaFoldDB" id="A0A847UDV9"/>
<gene>
    <name evidence="2" type="ORF">GOC74_17290</name>
</gene>